<evidence type="ECO:0008006" key="3">
    <source>
        <dbReference type="Google" id="ProtNLM"/>
    </source>
</evidence>
<gene>
    <name evidence="1" type="ORF">TRITD_5Av1G171880</name>
</gene>
<organism evidence="1 2">
    <name type="scientific">Triticum turgidum subsp. durum</name>
    <name type="common">Durum wheat</name>
    <name type="synonym">Triticum durum</name>
    <dbReference type="NCBI Taxonomy" id="4567"/>
    <lineage>
        <taxon>Eukaryota</taxon>
        <taxon>Viridiplantae</taxon>
        <taxon>Streptophyta</taxon>
        <taxon>Embryophyta</taxon>
        <taxon>Tracheophyta</taxon>
        <taxon>Spermatophyta</taxon>
        <taxon>Magnoliopsida</taxon>
        <taxon>Liliopsida</taxon>
        <taxon>Poales</taxon>
        <taxon>Poaceae</taxon>
        <taxon>BOP clade</taxon>
        <taxon>Pooideae</taxon>
        <taxon>Triticodae</taxon>
        <taxon>Triticeae</taxon>
        <taxon>Triticinae</taxon>
        <taxon>Triticum</taxon>
    </lineage>
</organism>
<evidence type="ECO:0000313" key="1">
    <source>
        <dbReference type="EMBL" id="VAI19724.1"/>
    </source>
</evidence>
<proteinExistence type="predicted"/>
<name>A0A9R0TTD2_TRITD</name>
<protein>
    <recommendedName>
        <fullName evidence="3">Rx N-terminal domain-containing protein</fullName>
    </recommendedName>
</protein>
<dbReference type="AlphaFoldDB" id="A0A9R0TTD2"/>
<evidence type="ECO:0000313" key="2">
    <source>
        <dbReference type="Proteomes" id="UP000324705"/>
    </source>
</evidence>
<dbReference type="Proteomes" id="UP000324705">
    <property type="component" value="Chromosome 5A"/>
</dbReference>
<sequence length="145" mass="16523">MADPVSAAVAVGWAMKAAGWVASPIISELYKKASSLLNFDASQKLKELEPKILLLQRVMEIVEESPYRHRLQQLFNDLKSAFYEAEDILDDVEYYLLEKQIQDDYLKLEVAGPRRNKSHVKKLLTSAMKKCNFLKDQTVACQKSS</sequence>
<accession>A0A9R0TTD2</accession>
<dbReference type="Gramene" id="TRITD5Av1G171880.8">
    <property type="protein sequence ID" value="TRITD5Av1G171880.8"/>
    <property type="gene ID" value="TRITD5Av1G171880"/>
</dbReference>
<keyword evidence="2" id="KW-1185">Reference proteome</keyword>
<dbReference type="EMBL" id="LT934119">
    <property type="protein sequence ID" value="VAI19724.1"/>
    <property type="molecule type" value="Genomic_DNA"/>
</dbReference>
<reference evidence="1 2" key="1">
    <citation type="submission" date="2017-09" db="EMBL/GenBank/DDBJ databases">
        <authorList>
            <consortium name="International Durum Wheat Genome Sequencing Consortium (IDWGSC)"/>
            <person name="Milanesi L."/>
        </authorList>
    </citation>
    <scope>NUCLEOTIDE SEQUENCE [LARGE SCALE GENOMIC DNA]</scope>
    <source>
        <strain evidence="2">cv. Svevo</strain>
    </source>
</reference>